<sequence>MLMSLLSRLLTGWFAFLLPSYSTFKALKHRPISEPELERWTTYWAVVGAFVAFEYGAEWLLSWFPFYWEIKTAFLLYLSLPQLQGSSFIFKNYLEPFYGSHEADIDAGIASAQTETLAFAQTRLASLWEIVWSIISKTPVSAKGTGPEENGHPAGQQSPLQAVQGLWNAFGPAVLGSVKPANGQLATPAASSTSVEPSINGYNVDSRAPHTPEPEPQAL</sequence>
<dbReference type="Proteomes" id="UP000030671">
    <property type="component" value="Unassembled WGS sequence"/>
</dbReference>
<evidence type="ECO:0000256" key="6">
    <source>
        <dbReference type="RuleBase" id="RU362006"/>
    </source>
</evidence>
<keyword evidence="3" id="KW-0812">Transmembrane</keyword>
<dbReference type="PANTHER" id="PTHR12300:SF161">
    <property type="entry name" value="RECEPTOR EXPRESSION-ENHANCING PROTEIN"/>
    <property type="match status" value="1"/>
</dbReference>
<dbReference type="InParanoid" id="W4KPF5"/>
<dbReference type="eggNOG" id="KOG1726">
    <property type="taxonomic scope" value="Eukaryota"/>
</dbReference>
<keyword evidence="4" id="KW-1133">Transmembrane helix</keyword>
<reference evidence="8 9" key="1">
    <citation type="journal article" date="2012" name="New Phytol.">
        <title>Insight into trade-off between wood decay and parasitism from the genome of a fungal forest pathogen.</title>
        <authorList>
            <person name="Olson A."/>
            <person name="Aerts A."/>
            <person name="Asiegbu F."/>
            <person name="Belbahri L."/>
            <person name="Bouzid O."/>
            <person name="Broberg A."/>
            <person name="Canback B."/>
            <person name="Coutinho P.M."/>
            <person name="Cullen D."/>
            <person name="Dalman K."/>
            <person name="Deflorio G."/>
            <person name="van Diepen L.T."/>
            <person name="Dunand C."/>
            <person name="Duplessis S."/>
            <person name="Durling M."/>
            <person name="Gonthier P."/>
            <person name="Grimwood J."/>
            <person name="Fossdal C.G."/>
            <person name="Hansson D."/>
            <person name="Henrissat B."/>
            <person name="Hietala A."/>
            <person name="Himmelstrand K."/>
            <person name="Hoffmeister D."/>
            <person name="Hogberg N."/>
            <person name="James T.Y."/>
            <person name="Karlsson M."/>
            <person name="Kohler A."/>
            <person name="Kues U."/>
            <person name="Lee Y.H."/>
            <person name="Lin Y.C."/>
            <person name="Lind M."/>
            <person name="Lindquist E."/>
            <person name="Lombard V."/>
            <person name="Lucas S."/>
            <person name="Lunden K."/>
            <person name="Morin E."/>
            <person name="Murat C."/>
            <person name="Park J."/>
            <person name="Raffaello T."/>
            <person name="Rouze P."/>
            <person name="Salamov A."/>
            <person name="Schmutz J."/>
            <person name="Solheim H."/>
            <person name="Stahlberg J."/>
            <person name="Velez H."/>
            <person name="de Vries R.P."/>
            <person name="Wiebenga A."/>
            <person name="Woodward S."/>
            <person name="Yakovlev I."/>
            <person name="Garbelotto M."/>
            <person name="Martin F."/>
            <person name="Grigoriev I.V."/>
            <person name="Stenlid J."/>
        </authorList>
    </citation>
    <scope>NUCLEOTIDE SEQUENCE [LARGE SCALE GENOMIC DNA]</scope>
    <source>
        <strain evidence="8 9">TC 32-1</strain>
    </source>
</reference>
<dbReference type="KEGG" id="hir:HETIRDRAFT_377595"/>
<evidence type="ECO:0000313" key="8">
    <source>
        <dbReference type="EMBL" id="ETW86921.1"/>
    </source>
</evidence>
<gene>
    <name evidence="8" type="ORF">HETIRDRAFT_377595</name>
</gene>
<comment type="similarity">
    <text evidence="2 6">Belongs to the DP1 family.</text>
</comment>
<dbReference type="EMBL" id="KI925454">
    <property type="protein sequence ID" value="ETW86921.1"/>
    <property type="molecule type" value="Genomic_DNA"/>
</dbReference>
<dbReference type="OrthoDB" id="434647at2759"/>
<feature type="region of interest" description="Disordered" evidence="7">
    <location>
        <begin position="185"/>
        <end position="219"/>
    </location>
</feature>
<comment type="subcellular location">
    <subcellularLocation>
        <location evidence="1 6">Membrane</location>
        <topology evidence="1 6">Multi-pass membrane protein</topology>
    </subcellularLocation>
</comment>
<evidence type="ECO:0000256" key="7">
    <source>
        <dbReference type="SAM" id="MobiDB-lite"/>
    </source>
</evidence>
<evidence type="ECO:0000256" key="4">
    <source>
        <dbReference type="ARBA" id="ARBA00022989"/>
    </source>
</evidence>
<dbReference type="FunCoup" id="W4KPF5">
    <property type="interactions" value="4"/>
</dbReference>
<dbReference type="RefSeq" id="XP_009540885.1">
    <property type="nucleotide sequence ID" value="XM_009542590.1"/>
</dbReference>
<evidence type="ECO:0000256" key="5">
    <source>
        <dbReference type="ARBA" id="ARBA00023136"/>
    </source>
</evidence>
<evidence type="ECO:0000256" key="3">
    <source>
        <dbReference type="ARBA" id="ARBA00022692"/>
    </source>
</evidence>
<dbReference type="HOGENOM" id="CLU_061852_1_0_1"/>
<protein>
    <recommendedName>
        <fullName evidence="6">Protein YOP1</fullName>
    </recommendedName>
</protein>
<organism evidence="8 9">
    <name type="scientific">Heterobasidion irregulare (strain TC 32-1)</name>
    <dbReference type="NCBI Taxonomy" id="747525"/>
    <lineage>
        <taxon>Eukaryota</taxon>
        <taxon>Fungi</taxon>
        <taxon>Dikarya</taxon>
        <taxon>Basidiomycota</taxon>
        <taxon>Agaricomycotina</taxon>
        <taxon>Agaricomycetes</taxon>
        <taxon>Russulales</taxon>
        <taxon>Bondarzewiaceae</taxon>
        <taxon>Heterobasidion</taxon>
        <taxon>Heterobasidion annosum species complex</taxon>
    </lineage>
</organism>
<dbReference type="Pfam" id="PF03134">
    <property type="entry name" value="TB2_DP1_HVA22"/>
    <property type="match status" value="1"/>
</dbReference>
<dbReference type="GeneID" id="20671892"/>
<dbReference type="PANTHER" id="PTHR12300">
    <property type="entry name" value="HVA22-LIKE PROTEINS"/>
    <property type="match status" value="1"/>
</dbReference>
<dbReference type="GO" id="GO:0016020">
    <property type="term" value="C:membrane"/>
    <property type="evidence" value="ECO:0007669"/>
    <property type="project" value="UniProtKB-SubCell"/>
</dbReference>
<evidence type="ECO:0000313" key="9">
    <source>
        <dbReference type="Proteomes" id="UP000030671"/>
    </source>
</evidence>
<accession>W4KPF5</accession>
<dbReference type="InterPro" id="IPR004345">
    <property type="entry name" value="TB2_DP1_HVA22"/>
</dbReference>
<proteinExistence type="inferred from homology"/>
<feature type="compositionally biased region" description="Polar residues" evidence="7">
    <location>
        <begin position="189"/>
        <end position="203"/>
    </location>
</feature>
<evidence type="ECO:0000256" key="2">
    <source>
        <dbReference type="ARBA" id="ARBA00008573"/>
    </source>
</evidence>
<dbReference type="AlphaFoldDB" id="W4KPF5"/>
<evidence type="ECO:0000256" key="1">
    <source>
        <dbReference type="ARBA" id="ARBA00004141"/>
    </source>
</evidence>
<keyword evidence="9" id="KW-1185">Reference proteome</keyword>
<name>W4KPF5_HETIT</name>
<keyword evidence="5" id="KW-0472">Membrane</keyword>